<dbReference type="GeneID" id="300080125"/>
<protein>
    <submittedName>
        <fullName evidence="3">AsmA family protein</fullName>
    </submittedName>
</protein>
<evidence type="ECO:0000313" key="4">
    <source>
        <dbReference type="Proteomes" id="UP001054897"/>
    </source>
</evidence>
<dbReference type="EMBL" id="CP099397">
    <property type="protein sequence ID" value="USR40625.1"/>
    <property type="molecule type" value="Genomic_DNA"/>
</dbReference>
<organism evidence="3 4">
    <name type="scientific">Ectopseudomonas hydrolytica</name>
    <dbReference type="NCBI Taxonomy" id="2493633"/>
    <lineage>
        <taxon>Bacteria</taxon>
        <taxon>Pseudomonadati</taxon>
        <taxon>Pseudomonadota</taxon>
        <taxon>Gammaproteobacteria</taxon>
        <taxon>Pseudomonadales</taxon>
        <taxon>Pseudomonadaceae</taxon>
        <taxon>Ectopseudomonas</taxon>
    </lineage>
</organism>
<feature type="transmembrane region" description="Helical" evidence="1">
    <location>
        <begin position="7"/>
        <end position="29"/>
    </location>
</feature>
<keyword evidence="1" id="KW-1133">Transmembrane helix</keyword>
<evidence type="ECO:0000259" key="2">
    <source>
        <dbReference type="Pfam" id="PF05170"/>
    </source>
</evidence>
<dbReference type="PANTHER" id="PTHR30441">
    <property type="entry name" value="DUF748 DOMAIN-CONTAINING PROTEIN"/>
    <property type="match status" value="1"/>
</dbReference>
<accession>A0ABY5AAH8</accession>
<dbReference type="Pfam" id="PF05170">
    <property type="entry name" value="AsmA"/>
    <property type="match status" value="1"/>
</dbReference>
<dbReference type="InterPro" id="IPR007844">
    <property type="entry name" value="AsmA"/>
</dbReference>
<dbReference type="InterPro" id="IPR052894">
    <property type="entry name" value="AsmA-related"/>
</dbReference>
<keyword evidence="1" id="KW-0812">Transmembrane</keyword>
<dbReference type="RefSeq" id="WP_129482859.1">
    <property type="nucleotide sequence ID" value="NZ_CP099397.1"/>
</dbReference>
<keyword evidence="4" id="KW-1185">Reference proteome</keyword>
<feature type="domain" description="AsmA" evidence="2">
    <location>
        <begin position="1"/>
        <end position="573"/>
    </location>
</feature>
<evidence type="ECO:0000313" key="3">
    <source>
        <dbReference type="EMBL" id="USR40625.1"/>
    </source>
</evidence>
<dbReference type="PANTHER" id="PTHR30441:SF9">
    <property type="entry name" value="ASMA FAMILY PROTEIN YHJG"/>
    <property type="match status" value="1"/>
</dbReference>
<dbReference type="Proteomes" id="UP001054897">
    <property type="component" value="Chromosome"/>
</dbReference>
<reference evidence="3" key="1">
    <citation type="submission" date="2022-06" db="EMBL/GenBank/DDBJ databases">
        <title>Complete genome of Pseudomonas hydrolytica DSWY01T.</title>
        <authorList>
            <person name="Jung J."/>
            <person name="Jeon C.O."/>
        </authorList>
    </citation>
    <scope>NUCLEOTIDE SEQUENCE</scope>
    <source>
        <strain evidence="3">DSWY01</strain>
    </source>
</reference>
<proteinExistence type="predicted"/>
<evidence type="ECO:0000256" key="1">
    <source>
        <dbReference type="SAM" id="Phobius"/>
    </source>
</evidence>
<name>A0ABY5AAH8_9GAMM</name>
<keyword evidence="1" id="KW-0472">Membrane</keyword>
<gene>
    <name evidence="3" type="ORF">L1F06_004070</name>
</gene>
<sequence>MQRIRRALAWLVAVVLLLVAVLMLFLALFDWNRARPLINEQVSTALQRPFAIEGDLRVVWRPEAGERGLSGWLPWPHFSAEQVRLGNPEWAQGDTFVSLDSARFRLAPLPLLWKTVSIPSIELGTALVDLQRLGDGRANWSFDLGKDAEAEPRDEPAAWTLDIGTIAFARGHVQLDDRSSKTRLEAVVEPLGEPIPFADIVGKGAADRAAAQDYAFAWRTKGDFRGQPIIGDGKVGGLLALHDASLPFPLQADLRIGATRIRVAGSLTDPQNLGALDLRLQLSGNSLSQLYPLTGVTLPDTPAYSTDGRLQADLRDADGAIFRYLDFNGRIGASDIHGDLTFVARQPRPKLSGQLTSNQLLFSDLAPLIGADSAADKRKRGEQDRQPANKVLPVAEFRTERWRTMDADVRFVGKRIVHSEQLPIRNLDTHVLLNDGMLSLEPLRFGMAGGTLDAQIRLNGALTPMQGQLRLSARELRLKQLFPTFAPMQTSLGALNGDASLSGSGNSVAALLGGANGELKMLINDGAVSRGLMEIAGLNVGNYLVGRLFGDEEVKINCAAADLGIKQGLMSTRLFVIDTENAVIKVDGSANFASERLDFTITPATKGFRIFSLRSPLYVRGTFKQPAPGVQATPLALRGAGLVALGVAVAPAAGLLALVAPSAGDEPSQCEPLLQKIRGG</sequence>